<keyword evidence="3" id="KW-1185">Reference proteome</keyword>
<keyword evidence="1" id="KW-0472">Membrane</keyword>
<sequence length="256" mass="26866">MSTMGPPAAGRPDGTPAAPHAERLEFVRAFIEHARAQPSPDRPVARPHTALLVASTAVIGALLFGLVMGLFKGGGARPAGTPQAAKTGPTSYTAVTGWDCRSAEDHTFEAKGRTPEWATVRDGAWAADGCRGSFTTVPMSSDPNIDDPSQSLVWAFLPGTGVQRCEVAVYAPKISGDEFTPATKAQFTVTAGRDGASQGTFQLNQAARSGDWQAAGAFPVTNGKFTVRLNTRGKPGSDRERLIVSQVRITCGLADK</sequence>
<comment type="caution">
    <text evidence="2">The sequence shown here is derived from an EMBL/GenBank/DDBJ whole genome shotgun (WGS) entry which is preliminary data.</text>
</comment>
<keyword evidence="1" id="KW-0812">Transmembrane</keyword>
<reference evidence="2 3" key="1">
    <citation type="submission" date="2021-01" db="EMBL/GenBank/DDBJ databases">
        <title>Sequencing the genomes of 1000 actinobacteria strains.</title>
        <authorList>
            <person name="Klenk H.-P."/>
        </authorList>
    </citation>
    <scope>NUCLEOTIDE SEQUENCE [LARGE SCALE GENOMIC DNA]</scope>
    <source>
        <strain evidence="2 3">DSM 100204</strain>
    </source>
</reference>
<dbReference type="EMBL" id="JAFBBP010000001">
    <property type="protein sequence ID" value="MBM7489492.1"/>
    <property type="molecule type" value="Genomic_DNA"/>
</dbReference>
<evidence type="ECO:0000313" key="3">
    <source>
        <dbReference type="Proteomes" id="UP000764837"/>
    </source>
</evidence>
<feature type="transmembrane region" description="Helical" evidence="1">
    <location>
        <begin position="50"/>
        <end position="71"/>
    </location>
</feature>
<accession>A0ABS2LN00</accession>
<dbReference type="RefSeq" id="WP_204940881.1">
    <property type="nucleotide sequence ID" value="NZ_JAFBBP010000001.1"/>
</dbReference>
<name>A0ABS2LN00_9ACTN</name>
<evidence type="ECO:0000256" key="1">
    <source>
        <dbReference type="SAM" id="Phobius"/>
    </source>
</evidence>
<proteinExistence type="predicted"/>
<protein>
    <submittedName>
        <fullName evidence="2">Uncharacterized protein</fullName>
    </submittedName>
</protein>
<dbReference type="Proteomes" id="UP000764837">
    <property type="component" value="Unassembled WGS sequence"/>
</dbReference>
<gene>
    <name evidence="2" type="ORF">JOD64_000714</name>
</gene>
<organism evidence="2 3">
    <name type="scientific">Micromonospora luteifusca</name>
    <dbReference type="NCBI Taxonomy" id="709860"/>
    <lineage>
        <taxon>Bacteria</taxon>
        <taxon>Bacillati</taxon>
        <taxon>Actinomycetota</taxon>
        <taxon>Actinomycetes</taxon>
        <taxon>Micromonosporales</taxon>
        <taxon>Micromonosporaceae</taxon>
        <taxon>Micromonospora</taxon>
    </lineage>
</organism>
<keyword evidence="1" id="KW-1133">Transmembrane helix</keyword>
<evidence type="ECO:0000313" key="2">
    <source>
        <dbReference type="EMBL" id="MBM7489492.1"/>
    </source>
</evidence>